<keyword evidence="5 7" id="KW-1133">Transmembrane helix</keyword>
<evidence type="ECO:0000256" key="4">
    <source>
        <dbReference type="ARBA" id="ARBA00022692"/>
    </source>
</evidence>
<dbReference type="Gene3D" id="1.10.3720.10">
    <property type="entry name" value="MetI-like"/>
    <property type="match status" value="1"/>
</dbReference>
<evidence type="ECO:0000313" key="9">
    <source>
        <dbReference type="EMBL" id="GAA5530267.1"/>
    </source>
</evidence>
<feature type="transmembrane region" description="Helical" evidence="7">
    <location>
        <begin position="101"/>
        <end position="119"/>
    </location>
</feature>
<keyword evidence="6 7" id="KW-0472">Membrane</keyword>
<evidence type="ECO:0000259" key="8">
    <source>
        <dbReference type="PROSITE" id="PS50928"/>
    </source>
</evidence>
<dbReference type="EMBL" id="BAABRU010000017">
    <property type="protein sequence ID" value="GAA5530267.1"/>
    <property type="molecule type" value="Genomic_DNA"/>
</dbReference>
<feature type="transmembrane region" description="Helical" evidence="7">
    <location>
        <begin position="12"/>
        <end position="31"/>
    </location>
</feature>
<proteinExistence type="inferred from homology"/>
<feature type="transmembrane region" description="Helical" evidence="7">
    <location>
        <begin position="239"/>
        <end position="263"/>
    </location>
</feature>
<keyword evidence="4 7" id="KW-0812">Transmembrane</keyword>
<evidence type="ECO:0000256" key="1">
    <source>
        <dbReference type="ARBA" id="ARBA00004651"/>
    </source>
</evidence>
<reference evidence="9 10" key="1">
    <citation type="submission" date="2024-02" db="EMBL/GenBank/DDBJ databases">
        <title>Herpetosiphon gulosus NBRC 112829.</title>
        <authorList>
            <person name="Ichikawa N."/>
            <person name="Katano-Makiyama Y."/>
            <person name="Hidaka K."/>
        </authorList>
    </citation>
    <scope>NUCLEOTIDE SEQUENCE [LARGE SCALE GENOMIC DNA]</scope>
    <source>
        <strain evidence="9 10">NBRC 112829</strain>
    </source>
</reference>
<gene>
    <name evidence="9" type="primary">araQ_4</name>
    <name evidence="9" type="ORF">Hgul01_04085</name>
</gene>
<evidence type="ECO:0000256" key="7">
    <source>
        <dbReference type="RuleBase" id="RU363032"/>
    </source>
</evidence>
<evidence type="ECO:0000256" key="6">
    <source>
        <dbReference type="ARBA" id="ARBA00023136"/>
    </source>
</evidence>
<evidence type="ECO:0000256" key="2">
    <source>
        <dbReference type="ARBA" id="ARBA00022448"/>
    </source>
</evidence>
<feature type="transmembrane region" description="Helical" evidence="7">
    <location>
        <begin position="71"/>
        <end position="94"/>
    </location>
</feature>
<dbReference type="PANTHER" id="PTHR43744">
    <property type="entry name" value="ABC TRANSPORTER PERMEASE PROTEIN MG189-RELATED-RELATED"/>
    <property type="match status" value="1"/>
</dbReference>
<dbReference type="InterPro" id="IPR000515">
    <property type="entry name" value="MetI-like"/>
</dbReference>
<evidence type="ECO:0000256" key="5">
    <source>
        <dbReference type="ARBA" id="ARBA00022989"/>
    </source>
</evidence>
<sequence>MRVRMILKQGCLLLVLVIWLLPLYWMLLASLRLPGTPPAPTITWLPQHPSLNSYAQAAAIVPLWTFLGNSLLIMGITVPLTIVSASWAALGIMYLRPSLRIWVLGTLIGCLLIPTQMVWLPRFILFAKLKLIDSYWPLIVPAFMGSSPLFVLLFYWAMRRIEPETLEAASLDGAHTLQIWATIVMPHVVPTTVTVIVLTTVLYWSDFITPLMYLKSESRYPLSVGLSILQQMDRANWPILMAGAVIMTLPLILGFLLIQRLFWRSMLDSR</sequence>
<dbReference type="PROSITE" id="PS50928">
    <property type="entry name" value="ABC_TM1"/>
    <property type="match status" value="1"/>
</dbReference>
<dbReference type="RefSeq" id="WP_345723865.1">
    <property type="nucleotide sequence ID" value="NZ_BAABRU010000017.1"/>
</dbReference>
<keyword evidence="3" id="KW-1003">Cell membrane</keyword>
<keyword evidence="10" id="KW-1185">Reference proteome</keyword>
<evidence type="ECO:0000256" key="3">
    <source>
        <dbReference type="ARBA" id="ARBA00022475"/>
    </source>
</evidence>
<protein>
    <submittedName>
        <fullName evidence="9">L-arabinose transport system permease protein AraQ</fullName>
    </submittedName>
</protein>
<accession>A0ABP9X4D5</accession>
<name>A0ABP9X4D5_9CHLR</name>
<feature type="transmembrane region" description="Helical" evidence="7">
    <location>
        <begin position="139"/>
        <end position="158"/>
    </location>
</feature>
<dbReference type="Proteomes" id="UP001428290">
    <property type="component" value="Unassembled WGS sequence"/>
</dbReference>
<keyword evidence="2 7" id="KW-0813">Transport</keyword>
<feature type="domain" description="ABC transmembrane type-1" evidence="8">
    <location>
        <begin position="67"/>
        <end position="258"/>
    </location>
</feature>
<organism evidence="9 10">
    <name type="scientific">Herpetosiphon gulosus</name>
    <dbReference type="NCBI Taxonomy" id="1973496"/>
    <lineage>
        <taxon>Bacteria</taxon>
        <taxon>Bacillati</taxon>
        <taxon>Chloroflexota</taxon>
        <taxon>Chloroflexia</taxon>
        <taxon>Herpetosiphonales</taxon>
        <taxon>Herpetosiphonaceae</taxon>
        <taxon>Herpetosiphon</taxon>
    </lineage>
</organism>
<dbReference type="SUPFAM" id="SSF161098">
    <property type="entry name" value="MetI-like"/>
    <property type="match status" value="1"/>
</dbReference>
<comment type="similarity">
    <text evidence="7">Belongs to the binding-protein-dependent transport system permease family.</text>
</comment>
<evidence type="ECO:0000313" key="10">
    <source>
        <dbReference type="Proteomes" id="UP001428290"/>
    </source>
</evidence>
<comment type="caution">
    <text evidence="9">The sequence shown here is derived from an EMBL/GenBank/DDBJ whole genome shotgun (WGS) entry which is preliminary data.</text>
</comment>
<comment type="subcellular location">
    <subcellularLocation>
        <location evidence="1 7">Cell membrane</location>
        <topology evidence="1 7">Multi-pass membrane protein</topology>
    </subcellularLocation>
</comment>
<feature type="transmembrane region" description="Helical" evidence="7">
    <location>
        <begin position="179"/>
        <end position="204"/>
    </location>
</feature>
<dbReference type="Pfam" id="PF00528">
    <property type="entry name" value="BPD_transp_1"/>
    <property type="match status" value="1"/>
</dbReference>
<dbReference type="CDD" id="cd06261">
    <property type="entry name" value="TM_PBP2"/>
    <property type="match status" value="1"/>
</dbReference>
<dbReference type="InterPro" id="IPR035906">
    <property type="entry name" value="MetI-like_sf"/>
</dbReference>
<dbReference type="PANTHER" id="PTHR43744:SF3">
    <property type="entry name" value="LACTOSE TRANSPORT SYSTEM PERMEASE PROTEIN LACG"/>
    <property type="match status" value="1"/>
</dbReference>